<organism evidence="1 2">
    <name type="scientific">Stephania japonica</name>
    <dbReference type="NCBI Taxonomy" id="461633"/>
    <lineage>
        <taxon>Eukaryota</taxon>
        <taxon>Viridiplantae</taxon>
        <taxon>Streptophyta</taxon>
        <taxon>Embryophyta</taxon>
        <taxon>Tracheophyta</taxon>
        <taxon>Spermatophyta</taxon>
        <taxon>Magnoliopsida</taxon>
        <taxon>Ranunculales</taxon>
        <taxon>Menispermaceae</taxon>
        <taxon>Menispermoideae</taxon>
        <taxon>Cissampelideae</taxon>
        <taxon>Stephania</taxon>
    </lineage>
</organism>
<accession>A0AAP0PA55</accession>
<comment type="caution">
    <text evidence="1">The sequence shown here is derived from an EMBL/GenBank/DDBJ whole genome shotgun (WGS) entry which is preliminary data.</text>
</comment>
<sequence>MGALGRDMVRIIVPNWHLVLQEAKEELSKLLKLRFDGLEDDMKKKIVQHIGTLWRSWKLRVTSDLKQALEDGWSDDEINSKLQPEGVDLAD</sequence>
<evidence type="ECO:0000313" key="2">
    <source>
        <dbReference type="Proteomes" id="UP001417504"/>
    </source>
</evidence>
<keyword evidence="2" id="KW-1185">Reference proteome</keyword>
<reference evidence="1 2" key="1">
    <citation type="submission" date="2024-01" db="EMBL/GenBank/DDBJ databases">
        <title>Genome assemblies of Stephania.</title>
        <authorList>
            <person name="Yang L."/>
        </authorList>
    </citation>
    <scope>NUCLEOTIDE SEQUENCE [LARGE SCALE GENOMIC DNA]</scope>
    <source>
        <strain evidence="1">QJT</strain>
        <tissue evidence="1">Leaf</tissue>
    </source>
</reference>
<proteinExistence type="predicted"/>
<dbReference type="AlphaFoldDB" id="A0AAP0PA55"/>
<dbReference type="Proteomes" id="UP001417504">
    <property type="component" value="Unassembled WGS sequence"/>
</dbReference>
<protein>
    <submittedName>
        <fullName evidence="1">Uncharacterized protein</fullName>
    </submittedName>
</protein>
<gene>
    <name evidence="1" type="ORF">Sjap_007642</name>
</gene>
<dbReference type="EMBL" id="JBBNAE010000003">
    <property type="protein sequence ID" value="KAK9137048.1"/>
    <property type="molecule type" value="Genomic_DNA"/>
</dbReference>
<evidence type="ECO:0000313" key="1">
    <source>
        <dbReference type="EMBL" id="KAK9137048.1"/>
    </source>
</evidence>
<name>A0AAP0PA55_9MAGN</name>